<gene>
    <name evidence="1" type="ORF">O181_024874</name>
</gene>
<dbReference type="EMBL" id="AVOT02008035">
    <property type="protein sequence ID" value="MBW0485159.1"/>
    <property type="molecule type" value="Genomic_DNA"/>
</dbReference>
<evidence type="ECO:0000313" key="1">
    <source>
        <dbReference type="EMBL" id="MBW0485159.1"/>
    </source>
</evidence>
<dbReference type="Proteomes" id="UP000765509">
    <property type="component" value="Unassembled WGS sequence"/>
</dbReference>
<dbReference type="AlphaFoldDB" id="A0A9Q3CH02"/>
<comment type="caution">
    <text evidence="1">The sequence shown here is derived from an EMBL/GenBank/DDBJ whole genome shotgun (WGS) entry which is preliminary data.</text>
</comment>
<protein>
    <submittedName>
        <fullName evidence="1">Uncharacterized protein</fullName>
    </submittedName>
</protein>
<keyword evidence="2" id="KW-1185">Reference proteome</keyword>
<proteinExistence type="predicted"/>
<sequence>MKIPQPAGSMMIKTKIGLMENFTSQHIIHGDDYLNIYGIVISSHEDRYLTIGENKGQEFSSSNFPKQISVLSEKKDTHKELFVSNQLSESQINRKLS</sequence>
<evidence type="ECO:0000313" key="2">
    <source>
        <dbReference type="Proteomes" id="UP000765509"/>
    </source>
</evidence>
<name>A0A9Q3CH02_9BASI</name>
<accession>A0A9Q3CH02</accession>
<organism evidence="1 2">
    <name type="scientific">Austropuccinia psidii MF-1</name>
    <dbReference type="NCBI Taxonomy" id="1389203"/>
    <lineage>
        <taxon>Eukaryota</taxon>
        <taxon>Fungi</taxon>
        <taxon>Dikarya</taxon>
        <taxon>Basidiomycota</taxon>
        <taxon>Pucciniomycotina</taxon>
        <taxon>Pucciniomycetes</taxon>
        <taxon>Pucciniales</taxon>
        <taxon>Sphaerophragmiaceae</taxon>
        <taxon>Austropuccinia</taxon>
    </lineage>
</organism>
<reference evidence="1" key="1">
    <citation type="submission" date="2021-03" db="EMBL/GenBank/DDBJ databases">
        <title>Draft genome sequence of rust myrtle Austropuccinia psidii MF-1, a brazilian biotype.</title>
        <authorList>
            <person name="Quecine M.C."/>
            <person name="Pachon D.M.R."/>
            <person name="Bonatelli M.L."/>
            <person name="Correr F.H."/>
            <person name="Franceschini L.M."/>
            <person name="Leite T.F."/>
            <person name="Margarido G.R.A."/>
            <person name="Almeida C.A."/>
            <person name="Ferrarezi J.A."/>
            <person name="Labate C.A."/>
        </authorList>
    </citation>
    <scope>NUCLEOTIDE SEQUENCE</scope>
    <source>
        <strain evidence="1">MF-1</strain>
    </source>
</reference>